<accession>A0A8X7NFK6</accession>
<name>A0A8X7NFK6_9BASI</name>
<organism evidence="1 2">
    <name type="scientific">Tilletia walkeri</name>
    <dbReference type="NCBI Taxonomy" id="117179"/>
    <lineage>
        <taxon>Eukaryota</taxon>
        <taxon>Fungi</taxon>
        <taxon>Dikarya</taxon>
        <taxon>Basidiomycota</taxon>
        <taxon>Ustilaginomycotina</taxon>
        <taxon>Exobasidiomycetes</taxon>
        <taxon>Tilletiales</taxon>
        <taxon>Tilletiaceae</taxon>
        <taxon>Tilletia</taxon>
    </lineage>
</organism>
<sequence length="145" mass="15843">MSEATVQLFIEQLNEDAAPILDWVDSSGPASAAVSLLDLAEELLTRLRTMVDNIAAQDYNVLMSALVSLHRLISDACGSAHTEAQVERGPSGQLQYAVDPELLEGLCEQGFTDKQVGEILGWHPRTVIKRRKALGIEKRGSRELS</sequence>
<comment type="caution">
    <text evidence="1">The sequence shown here is derived from an EMBL/GenBank/DDBJ whole genome shotgun (WGS) entry which is preliminary data.</text>
</comment>
<proteinExistence type="predicted"/>
<dbReference type="Proteomes" id="UP000078113">
    <property type="component" value="Unassembled WGS sequence"/>
</dbReference>
<reference evidence="1" key="1">
    <citation type="submission" date="2016-04" db="EMBL/GenBank/DDBJ databases">
        <authorList>
            <person name="Nguyen H.D."/>
            <person name="Samba Siva P."/>
            <person name="Cullis J."/>
            <person name="Levesque C.A."/>
            <person name="Hambleton S."/>
        </authorList>
    </citation>
    <scope>NUCLEOTIDE SEQUENCE</scope>
    <source>
        <strain evidence="1">DAOMC 236422</strain>
    </source>
</reference>
<gene>
    <name evidence="1" type="ORF">A4X09_0g1242</name>
</gene>
<reference evidence="1" key="2">
    <citation type="journal article" date="2019" name="IMA Fungus">
        <title>Genome sequencing and comparison of five Tilletia species to identify candidate genes for the detection of regulated species infecting wheat.</title>
        <authorList>
            <person name="Nguyen H.D.T."/>
            <person name="Sultana T."/>
            <person name="Kesanakurti P."/>
            <person name="Hambleton S."/>
        </authorList>
    </citation>
    <scope>NUCLEOTIDE SEQUENCE</scope>
    <source>
        <strain evidence="1">DAOMC 236422</strain>
    </source>
</reference>
<dbReference type="EMBL" id="LWDG02000027">
    <property type="protein sequence ID" value="KAE8271105.1"/>
    <property type="molecule type" value="Genomic_DNA"/>
</dbReference>
<keyword evidence="2" id="KW-1185">Reference proteome</keyword>
<dbReference type="AlphaFoldDB" id="A0A8X7NFK6"/>
<evidence type="ECO:0000313" key="2">
    <source>
        <dbReference type="Proteomes" id="UP000078113"/>
    </source>
</evidence>
<protein>
    <submittedName>
        <fullName evidence="1">Uncharacterized protein</fullName>
    </submittedName>
</protein>
<evidence type="ECO:0000313" key="1">
    <source>
        <dbReference type="EMBL" id="KAE8271105.1"/>
    </source>
</evidence>